<organism evidence="1 2">
    <name type="scientific">Aurantiacibacter atlanticus</name>
    <dbReference type="NCBI Taxonomy" id="1648404"/>
    <lineage>
        <taxon>Bacteria</taxon>
        <taxon>Pseudomonadati</taxon>
        <taxon>Pseudomonadota</taxon>
        <taxon>Alphaproteobacteria</taxon>
        <taxon>Sphingomonadales</taxon>
        <taxon>Erythrobacteraceae</taxon>
        <taxon>Aurantiacibacter</taxon>
    </lineage>
</organism>
<reference evidence="1 2" key="1">
    <citation type="journal article" date="2015" name="Int. J. Syst. Evol. Microbiol.">
        <title>Erythrobacter atlanticus sp. nov., a bacterium from ocean sediment able to degrade polycyclic aromatic hydrocarbons.</title>
        <authorList>
            <person name="Zhuang L."/>
            <person name="Liu Y."/>
            <person name="Wang L."/>
            <person name="Wang W."/>
            <person name="Shao Z."/>
        </authorList>
    </citation>
    <scope>NUCLEOTIDE SEQUENCE [LARGE SCALE GENOMIC DNA]</scope>
    <source>
        <strain evidence="2">s21-N3</strain>
    </source>
</reference>
<dbReference type="AlphaFoldDB" id="A0A0H4VEZ2"/>
<reference evidence="2" key="2">
    <citation type="submission" date="2015-04" db="EMBL/GenBank/DDBJ databases">
        <title>The complete genome sequence of Erythrobacter sp. s21-N3.</title>
        <authorList>
            <person name="Zhuang L."/>
            <person name="Liu Y."/>
            <person name="Shao Z."/>
        </authorList>
    </citation>
    <scope>NUCLEOTIDE SEQUENCE [LARGE SCALE GENOMIC DNA]</scope>
    <source>
        <strain evidence="2">s21-N3</strain>
    </source>
</reference>
<dbReference type="Proteomes" id="UP000059113">
    <property type="component" value="Chromosome"/>
</dbReference>
<proteinExistence type="predicted"/>
<keyword evidence="2" id="KW-1185">Reference proteome</keyword>
<dbReference type="KEGG" id="ery:CP97_14120"/>
<evidence type="ECO:0000313" key="1">
    <source>
        <dbReference type="EMBL" id="AKQ42925.2"/>
    </source>
</evidence>
<dbReference type="STRING" id="1648404.CP97_14120"/>
<sequence length="179" mass="19191">MFGSAAGLVGAGITIRSTSVKARTPKLVIIEESSIPESRQFCEALMEGDHHAEIVRIDRSLNGLLDQLSDSSACFVGLTSDPAAMIASQLLLERGGQPHLEGKHHYTQGRWMHQTNGTSSLLERASNGWPTALAYHIRDLMDGSINDHTAECRSGACNLAASSPGALVSWAIQVEDHLS</sequence>
<gene>
    <name evidence="1" type="ORF">CP97_14120</name>
</gene>
<evidence type="ECO:0000313" key="2">
    <source>
        <dbReference type="Proteomes" id="UP000059113"/>
    </source>
</evidence>
<name>A0A0H4VEZ2_9SPHN</name>
<protein>
    <submittedName>
        <fullName evidence="1">Uncharacterized protein</fullName>
    </submittedName>
</protein>
<dbReference type="EMBL" id="CP011310">
    <property type="protein sequence ID" value="AKQ42925.2"/>
    <property type="molecule type" value="Genomic_DNA"/>
</dbReference>
<accession>A0A0H4VEZ2</accession>